<sequence length="575" mass="66066">MSFLKWFTGSNTSSKSSNTSIKSLDERYIGFHNFGNTCYCNSILQALYHCEPFRECIQFYKPKDTIPYLIQDEKYRNIFFKPKSTSSSKKNKFSKKGSNLPTTPVQQNPENLSPTSNISTIPSNLSIKSSASSNAGTNEQKAPKLSNRSGKAVVSETLKIVKEFESEESLLWELKNVFLQISSNKKKQGSVAPKHFIDVLQKKNEIFRGTQHQDAQEFLNFLLNSISESLSNYQNKLLKRWDQHIEEENNKKKAKEAKKKDLAHAQPKSLLNVEEIPKQNIYSTWIHELFEGILTNEIKCLNCENVSSRDESFFDLSVDIEHNTSISSCLKNFSSSERLCQKNKFYCDTCCGLQEAEKRMKIKRAPNILALHLKRFKYEERLNRYVKLPYRVLFPTELRLSNMSDKAENPDRLYNLIAVTIHIGNGPYHGHYVTVVRGKSTWLMCDDENVEPIDELVLQSFFGDLNNYRCGYIFFYQADDFKVDSMITLRDTSNNKLNNKENIIEELITSNVNEATNPNTQNNTYLTAPVNPINDSFSSNPESEILESEQDNSIDLTSLNLSEEVNETLEENKTK</sequence>
<dbReference type="InterPro" id="IPR018200">
    <property type="entry name" value="USP_CS"/>
</dbReference>
<name>A0A1Y1UBH9_9FUNG</name>
<feature type="domain" description="USP" evidence="8">
    <location>
        <begin position="29"/>
        <end position="479"/>
    </location>
</feature>
<evidence type="ECO:0000259" key="8">
    <source>
        <dbReference type="PROSITE" id="PS50235"/>
    </source>
</evidence>
<dbReference type="InterPro" id="IPR028889">
    <property type="entry name" value="USP"/>
</dbReference>
<evidence type="ECO:0000256" key="2">
    <source>
        <dbReference type="ARBA" id="ARBA00009085"/>
    </source>
</evidence>
<evidence type="ECO:0000256" key="1">
    <source>
        <dbReference type="ARBA" id="ARBA00000707"/>
    </source>
</evidence>
<dbReference type="GO" id="GO:0005829">
    <property type="term" value="C:cytosol"/>
    <property type="evidence" value="ECO:0007669"/>
    <property type="project" value="TreeGrafter"/>
</dbReference>
<feature type="region of interest" description="Disordered" evidence="7">
    <location>
        <begin position="129"/>
        <end position="148"/>
    </location>
</feature>
<feature type="compositionally biased region" description="Polar residues" evidence="7">
    <location>
        <begin position="533"/>
        <end position="542"/>
    </location>
</feature>
<comment type="similarity">
    <text evidence="2 5">Belongs to the peptidase C19 family.</text>
</comment>
<dbReference type="SUPFAM" id="SSF54001">
    <property type="entry name" value="Cysteine proteinases"/>
    <property type="match status" value="1"/>
</dbReference>
<reference evidence="9 11" key="2">
    <citation type="submission" date="2016-08" db="EMBL/GenBank/DDBJ databases">
        <title>Pervasive Adenine N6-methylation of Active Genes in Fungi.</title>
        <authorList>
            <consortium name="DOE Joint Genome Institute"/>
            <person name="Mondo S.J."/>
            <person name="Dannebaum R.O."/>
            <person name="Kuo R.C."/>
            <person name="Labutti K."/>
            <person name="Haridas S."/>
            <person name="Kuo A."/>
            <person name="Salamov A."/>
            <person name="Ahrendt S.R."/>
            <person name="Lipzen A."/>
            <person name="Sullivan W."/>
            <person name="Andreopoulos W.B."/>
            <person name="Clum A."/>
            <person name="Lindquist E."/>
            <person name="Daum C."/>
            <person name="Ramamoorthy G.K."/>
            <person name="Gryganskyi A."/>
            <person name="Culley D."/>
            <person name="Magnuson J.K."/>
            <person name="James T.Y."/>
            <person name="O'Malley M.A."/>
            <person name="Stajich J.E."/>
            <person name="Spatafora J.W."/>
            <person name="Visel A."/>
            <person name="Grigoriev I.V."/>
        </authorList>
    </citation>
    <scope>NUCLEOTIDE SEQUENCE [LARGE SCALE GENOMIC DNA]</scope>
    <source>
        <strain evidence="11">finn</strain>
        <strain evidence="9">Finn</strain>
    </source>
</reference>
<protein>
    <recommendedName>
        <fullName evidence="5">Ubiquitin carboxyl-terminal hydrolase</fullName>
        <ecNumber evidence="5">3.4.19.12</ecNumber>
    </recommendedName>
</protein>
<dbReference type="AlphaFoldDB" id="A0A1Y1UBH9"/>
<dbReference type="PROSITE" id="PS00972">
    <property type="entry name" value="USP_1"/>
    <property type="match status" value="1"/>
</dbReference>
<dbReference type="InterPro" id="IPR050164">
    <property type="entry name" value="Peptidase_C19"/>
</dbReference>
<evidence type="ECO:0000256" key="5">
    <source>
        <dbReference type="RuleBase" id="RU366025"/>
    </source>
</evidence>
<evidence type="ECO:0000256" key="7">
    <source>
        <dbReference type="SAM" id="MobiDB-lite"/>
    </source>
</evidence>
<dbReference type="CDD" id="cd02663">
    <property type="entry name" value="Peptidase_C19G"/>
    <property type="match status" value="1"/>
</dbReference>
<gene>
    <name evidence="9" type="ORF">BCR36DRAFT_340423</name>
    <name evidence="10" type="ORF">BCR36DRAFT_583963</name>
</gene>
<dbReference type="PANTHER" id="PTHR24006:SF733">
    <property type="entry name" value="RE52890P"/>
    <property type="match status" value="1"/>
</dbReference>
<feature type="region of interest" description="Disordered" evidence="7">
    <location>
        <begin position="514"/>
        <end position="575"/>
    </location>
</feature>
<feature type="compositionally biased region" description="Polar residues" evidence="7">
    <location>
        <begin position="99"/>
        <end position="120"/>
    </location>
</feature>
<reference evidence="9 11" key="1">
    <citation type="submission" date="2016-08" db="EMBL/GenBank/DDBJ databases">
        <title>Genomes of anaerobic fungi encode conserved fungal cellulosomes for biomass hydrolysis.</title>
        <authorList>
            <consortium name="DOE Joint Genome Institute"/>
            <person name="Haitjema C.H."/>
            <person name="Gilmore S.P."/>
            <person name="Henske J.K."/>
            <person name="Solomon K.V."/>
            <person name="De Groot R."/>
            <person name="Kuo A."/>
            <person name="Mondo S.J."/>
            <person name="Salamov A.A."/>
            <person name="Labutti K."/>
            <person name="Zhao Z."/>
            <person name="Chiniquy J."/>
            <person name="Barry K."/>
            <person name="Brewer H.M."/>
            <person name="Purvine S.O."/>
            <person name="Wright A.T."/>
            <person name="Boxma B."/>
            <person name="Van Alen T."/>
            <person name="Hackstein J.H."/>
            <person name="Baker S.E."/>
            <person name="Grigoriev I.V."/>
            <person name="O'Malley M.A."/>
        </authorList>
    </citation>
    <scope>NUCLEOTIDE SEQUENCE [LARGE SCALE GENOMIC DNA]</scope>
    <source>
        <strain evidence="9">Finn</strain>
        <strain evidence="11">finn</strain>
    </source>
</reference>
<dbReference type="EMBL" id="MCFH01000024">
    <property type="protein sequence ID" value="ORX49367.1"/>
    <property type="molecule type" value="Genomic_DNA"/>
</dbReference>
<dbReference type="InterPro" id="IPR001394">
    <property type="entry name" value="Peptidase_C19_UCH"/>
</dbReference>
<feature type="compositionally biased region" description="Polar residues" evidence="7">
    <location>
        <begin position="514"/>
        <end position="526"/>
    </location>
</feature>
<comment type="caution">
    <text evidence="9">The sequence shown here is derived from an EMBL/GenBank/DDBJ whole genome shotgun (WGS) entry which is preliminary data.</text>
</comment>
<comment type="catalytic activity">
    <reaction evidence="1 5">
        <text>Thiol-dependent hydrolysis of ester, thioester, amide, peptide and isopeptide bonds formed by the C-terminal Gly of ubiquitin (a 76-residue protein attached to proteins as an intracellular targeting signal).</text>
        <dbReference type="EC" id="3.4.19.12"/>
    </reaction>
</comment>
<feature type="compositionally biased region" description="Polar residues" evidence="7">
    <location>
        <begin position="553"/>
        <end position="563"/>
    </location>
</feature>
<keyword evidence="5" id="KW-0788">Thiol protease</keyword>
<keyword evidence="5" id="KW-0833">Ubl conjugation pathway</keyword>
<keyword evidence="6" id="KW-0175">Coiled coil</keyword>
<proteinExistence type="inferred from homology"/>
<keyword evidence="3 5" id="KW-0645">Protease</keyword>
<evidence type="ECO:0000256" key="6">
    <source>
        <dbReference type="SAM" id="Coils"/>
    </source>
</evidence>
<evidence type="ECO:0000313" key="10">
    <source>
        <dbReference type="EMBL" id="ORX49367.1"/>
    </source>
</evidence>
<dbReference type="PROSITE" id="PS50235">
    <property type="entry name" value="USP_3"/>
    <property type="match status" value="1"/>
</dbReference>
<dbReference type="GO" id="GO:0005634">
    <property type="term" value="C:nucleus"/>
    <property type="evidence" value="ECO:0007669"/>
    <property type="project" value="TreeGrafter"/>
</dbReference>
<dbReference type="InterPro" id="IPR038765">
    <property type="entry name" value="Papain-like_cys_pep_sf"/>
</dbReference>
<evidence type="ECO:0000256" key="4">
    <source>
        <dbReference type="ARBA" id="ARBA00022801"/>
    </source>
</evidence>
<evidence type="ECO:0000313" key="9">
    <source>
        <dbReference type="EMBL" id="ORX34877.1"/>
    </source>
</evidence>
<dbReference type="EC" id="3.4.19.12" evidence="5"/>
<dbReference type="OrthoDB" id="27652at2759"/>
<dbReference type="GO" id="GO:0006508">
    <property type="term" value="P:proteolysis"/>
    <property type="evidence" value="ECO:0007669"/>
    <property type="project" value="UniProtKB-KW"/>
</dbReference>
<feature type="coiled-coil region" evidence="6">
    <location>
        <begin position="238"/>
        <end position="265"/>
    </location>
</feature>
<dbReference type="Proteomes" id="UP000193719">
    <property type="component" value="Unassembled WGS sequence"/>
</dbReference>
<feature type="region of interest" description="Disordered" evidence="7">
    <location>
        <begin position="84"/>
        <end position="120"/>
    </location>
</feature>
<dbReference type="PROSITE" id="PS00973">
    <property type="entry name" value="USP_2"/>
    <property type="match status" value="1"/>
</dbReference>
<dbReference type="PANTHER" id="PTHR24006">
    <property type="entry name" value="UBIQUITIN CARBOXYL-TERMINAL HYDROLASE"/>
    <property type="match status" value="1"/>
</dbReference>
<dbReference type="GO" id="GO:0004843">
    <property type="term" value="F:cysteine-type deubiquitinase activity"/>
    <property type="evidence" value="ECO:0007669"/>
    <property type="project" value="UniProtKB-UniRule"/>
</dbReference>
<dbReference type="EMBL" id="MCFH01000183">
    <property type="protein sequence ID" value="ORX34877.1"/>
    <property type="molecule type" value="Genomic_DNA"/>
</dbReference>
<dbReference type="Gene3D" id="3.90.70.10">
    <property type="entry name" value="Cysteine proteinases"/>
    <property type="match status" value="1"/>
</dbReference>
<evidence type="ECO:0000313" key="11">
    <source>
        <dbReference type="Proteomes" id="UP000193719"/>
    </source>
</evidence>
<dbReference type="STRING" id="1754191.A0A1Y1UBH9"/>
<keyword evidence="11" id="KW-1185">Reference proteome</keyword>
<organism evidence="9 11">
    <name type="scientific">Piromyces finnis</name>
    <dbReference type="NCBI Taxonomy" id="1754191"/>
    <lineage>
        <taxon>Eukaryota</taxon>
        <taxon>Fungi</taxon>
        <taxon>Fungi incertae sedis</taxon>
        <taxon>Chytridiomycota</taxon>
        <taxon>Chytridiomycota incertae sedis</taxon>
        <taxon>Neocallimastigomycetes</taxon>
        <taxon>Neocallimastigales</taxon>
        <taxon>Neocallimastigaceae</taxon>
        <taxon>Piromyces</taxon>
    </lineage>
</organism>
<accession>A0A1Y1UBH9</accession>
<dbReference type="GO" id="GO:0016579">
    <property type="term" value="P:protein deubiquitination"/>
    <property type="evidence" value="ECO:0007669"/>
    <property type="project" value="InterPro"/>
</dbReference>
<keyword evidence="4 5" id="KW-0378">Hydrolase</keyword>
<evidence type="ECO:0000256" key="3">
    <source>
        <dbReference type="ARBA" id="ARBA00022670"/>
    </source>
</evidence>
<dbReference type="Pfam" id="PF00443">
    <property type="entry name" value="UCH"/>
    <property type="match status" value="1"/>
</dbReference>